<sequence length="105" mass="12354">MAVRRTLPRLVRVQSASFLLYRGVVELERRSGTVFFSGENCENVLKTERFLSPRLERPGTAYFANTSLLLYLFFVSFQTELRPRWPSDKVSAKEPEGYRFETRFH</sequence>
<accession>A0A4Y2MNC3</accession>
<evidence type="ECO:0000313" key="1">
    <source>
        <dbReference type="EMBL" id="GBN27894.1"/>
    </source>
</evidence>
<keyword evidence="2" id="KW-1185">Reference proteome</keyword>
<proteinExistence type="predicted"/>
<dbReference type="EMBL" id="BGPR01007566">
    <property type="protein sequence ID" value="GBN27894.1"/>
    <property type="molecule type" value="Genomic_DNA"/>
</dbReference>
<dbReference type="Proteomes" id="UP000499080">
    <property type="component" value="Unassembled WGS sequence"/>
</dbReference>
<evidence type="ECO:0000313" key="2">
    <source>
        <dbReference type="Proteomes" id="UP000499080"/>
    </source>
</evidence>
<name>A0A4Y2MNC3_ARAVE</name>
<protein>
    <submittedName>
        <fullName evidence="1">Uncharacterized protein</fullName>
    </submittedName>
</protein>
<reference evidence="1 2" key="1">
    <citation type="journal article" date="2019" name="Sci. Rep.">
        <title>Orb-weaving spider Araneus ventricosus genome elucidates the spidroin gene catalogue.</title>
        <authorList>
            <person name="Kono N."/>
            <person name="Nakamura H."/>
            <person name="Ohtoshi R."/>
            <person name="Moran D.A.P."/>
            <person name="Shinohara A."/>
            <person name="Yoshida Y."/>
            <person name="Fujiwara M."/>
            <person name="Mori M."/>
            <person name="Tomita M."/>
            <person name="Arakawa K."/>
        </authorList>
    </citation>
    <scope>NUCLEOTIDE SEQUENCE [LARGE SCALE GENOMIC DNA]</scope>
</reference>
<dbReference type="AlphaFoldDB" id="A0A4Y2MNC3"/>
<gene>
    <name evidence="1" type="ORF">AVEN_273682_1</name>
</gene>
<organism evidence="1 2">
    <name type="scientific">Araneus ventricosus</name>
    <name type="common">Orbweaver spider</name>
    <name type="synonym">Epeira ventricosa</name>
    <dbReference type="NCBI Taxonomy" id="182803"/>
    <lineage>
        <taxon>Eukaryota</taxon>
        <taxon>Metazoa</taxon>
        <taxon>Ecdysozoa</taxon>
        <taxon>Arthropoda</taxon>
        <taxon>Chelicerata</taxon>
        <taxon>Arachnida</taxon>
        <taxon>Araneae</taxon>
        <taxon>Araneomorphae</taxon>
        <taxon>Entelegynae</taxon>
        <taxon>Araneoidea</taxon>
        <taxon>Araneidae</taxon>
        <taxon>Araneus</taxon>
    </lineage>
</organism>
<comment type="caution">
    <text evidence="1">The sequence shown here is derived from an EMBL/GenBank/DDBJ whole genome shotgun (WGS) entry which is preliminary data.</text>
</comment>